<evidence type="ECO:0000256" key="1">
    <source>
        <dbReference type="ARBA" id="ARBA00004141"/>
    </source>
</evidence>
<dbReference type="GO" id="GO:0048038">
    <property type="term" value="F:quinone binding"/>
    <property type="evidence" value="ECO:0007669"/>
    <property type="project" value="UniProtKB-KW"/>
</dbReference>
<evidence type="ECO:0000313" key="9">
    <source>
        <dbReference type="EMBL" id="ACJ71081.1"/>
    </source>
</evidence>
<dbReference type="EMBL" id="FJ493499">
    <property type="protein sequence ID" value="ACJ71081.1"/>
    <property type="molecule type" value="Genomic_DNA"/>
</dbReference>
<organism evidence="9">
    <name type="scientific">Pyramimonas parkeae</name>
    <dbReference type="NCBI Taxonomy" id="36894"/>
    <lineage>
        <taxon>Eukaryota</taxon>
        <taxon>Viridiplantae</taxon>
        <taxon>Chlorophyta</taxon>
        <taxon>Pyramimonadophyceae</taxon>
        <taxon>Pyramimonadales</taxon>
        <taxon>Pyramimonadaceae</taxon>
        <taxon>Pyramimonas</taxon>
        <taxon>Pyramimonas subgen. Trichocystis</taxon>
    </lineage>
</organism>
<accession>C0JWY8</accession>
<dbReference type="InterPro" id="IPR010096">
    <property type="entry name" value="NADH-Q_OxRdtase_suN/2"/>
</dbReference>
<keyword evidence="4 7" id="KW-1133">Transmembrane helix</keyword>
<reference evidence="9" key="1">
    <citation type="journal article" date="2009" name="Mol. Biol. Evol.">
        <title>The chloroplast genomes of the green algae Pyramimonas, Monomastix, and Pycnococcus shed new light on the evolutionary history of prasinophytes and the origin of the secondary chloroplasts of euglenids.</title>
        <authorList>
            <person name="Turmel M."/>
            <person name="Gagnon M.C."/>
            <person name="O'Kelly C.J."/>
            <person name="Otis C."/>
            <person name="Lemieux C."/>
        </authorList>
    </citation>
    <scope>NUCLEOTIDE SEQUENCE</scope>
    <source>
        <strain evidence="9">CCMP 726</strain>
    </source>
</reference>
<evidence type="ECO:0000256" key="7">
    <source>
        <dbReference type="HAMAP-Rule" id="MF_00445"/>
    </source>
</evidence>
<dbReference type="EC" id="7.1.1.-" evidence="7"/>
<keyword evidence="3 7" id="KW-1278">Translocase</keyword>
<dbReference type="GO" id="GO:0016655">
    <property type="term" value="F:oxidoreductase activity, acting on NAD(P)H, quinone or similar compound as acceptor"/>
    <property type="evidence" value="ECO:0007669"/>
    <property type="project" value="UniProtKB-UniRule"/>
</dbReference>
<protein>
    <recommendedName>
        <fullName evidence="7">NAD(P)H-quinone oxidoreductase subunit 2, chloroplastic</fullName>
        <ecNumber evidence="7">7.1.1.-</ecNumber>
    </recommendedName>
    <alternativeName>
        <fullName evidence="7">NAD(P)H dehydrogenase, subunit 2</fullName>
    </alternativeName>
    <alternativeName>
        <fullName evidence="7">NADH-plastoquinone oxidoreductase subunit 2</fullName>
    </alternativeName>
</protein>
<keyword evidence="7" id="KW-0874">Quinone</keyword>
<keyword evidence="7" id="KW-0521">NADP</keyword>
<dbReference type="RefSeq" id="YP_002600886.1">
    <property type="nucleotide sequence ID" value="NC_012099.1"/>
</dbReference>
<feature type="domain" description="NADH:quinone oxidoreductase/Mrp antiporter transmembrane" evidence="8">
    <location>
        <begin position="137"/>
        <end position="433"/>
    </location>
</feature>
<comment type="function">
    <text evidence="7">NDH shuttles electrons from NAD(P)H:plastoquinone, via FMN and iron-sulfur (Fe-S) centers, to quinones in the photosynthetic chain and possibly in a chloroplast respiratory chain. The immediate electron acceptor for the enzyme in this species is believed to be plastoquinone. Couples the redox reaction to proton translocation, and thus conserves the redox energy in a proton gradient.</text>
</comment>
<dbReference type="NCBIfam" id="NF002701">
    <property type="entry name" value="PRK02504.1"/>
    <property type="match status" value="1"/>
</dbReference>
<evidence type="ECO:0000256" key="3">
    <source>
        <dbReference type="ARBA" id="ARBA00022967"/>
    </source>
</evidence>
<keyword evidence="6 7" id="KW-0472">Membrane</keyword>
<dbReference type="GeneID" id="7441032"/>
<feature type="transmembrane region" description="Helical" evidence="7">
    <location>
        <begin position="205"/>
        <end position="233"/>
    </location>
</feature>
<comment type="subcellular location">
    <subcellularLocation>
        <location evidence="1">Membrane</location>
        <topology evidence="1">Multi-pass membrane protein</topology>
    </subcellularLocation>
    <subcellularLocation>
        <location evidence="7">Plastid</location>
        <location evidence="7">Chloroplast thylakoid membrane</location>
        <topology evidence="7">Multi-pass membrane protein</topology>
    </subcellularLocation>
</comment>
<dbReference type="GO" id="GO:0042773">
    <property type="term" value="P:ATP synthesis coupled electron transport"/>
    <property type="evidence" value="ECO:0007669"/>
    <property type="project" value="InterPro"/>
</dbReference>
<proteinExistence type="inferred from homology"/>
<comment type="catalytic activity">
    <reaction evidence="7">
        <text>a plastoquinone + NADPH + (n+1) H(+)(in) = a plastoquinol + NADP(+) + n H(+)(out)</text>
        <dbReference type="Rhea" id="RHEA:42612"/>
        <dbReference type="Rhea" id="RHEA-COMP:9561"/>
        <dbReference type="Rhea" id="RHEA-COMP:9562"/>
        <dbReference type="ChEBI" id="CHEBI:15378"/>
        <dbReference type="ChEBI" id="CHEBI:17757"/>
        <dbReference type="ChEBI" id="CHEBI:57783"/>
        <dbReference type="ChEBI" id="CHEBI:58349"/>
        <dbReference type="ChEBI" id="CHEBI:62192"/>
    </reaction>
</comment>
<dbReference type="PRINTS" id="PR01434">
    <property type="entry name" value="NADHDHGNASE5"/>
</dbReference>
<keyword evidence="2 7" id="KW-0812">Transmembrane</keyword>
<feature type="transmembrane region" description="Helical" evidence="7">
    <location>
        <begin position="141"/>
        <end position="160"/>
    </location>
</feature>
<gene>
    <name evidence="7" type="primary">ndhB</name>
</gene>
<evidence type="ECO:0000259" key="8">
    <source>
        <dbReference type="Pfam" id="PF00361"/>
    </source>
</evidence>
<dbReference type="GO" id="GO:0009535">
    <property type="term" value="C:chloroplast thylakoid membrane"/>
    <property type="evidence" value="ECO:0007669"/>
    <property type="project" value="UniProtKB-SubCell"/>
</dbReference>
<comment type="subunit">
    <text evidence="7">NDH is composed of at least 16 different subunits, 5 of which are encoded in the nucleus.</text>
</comment>
<feature type="transmembrane region" description="Helical" evidence="7">
    <location>
        <begin position="288"/>
        <end position="307"/>
    </location>
</feature>
<feature type="transmembrane region" description="Helical" evidence="7">
    <location>
        <begin position="46"/>
        <end position="63"/>
    </location>
</feature>
<dbReference type="GO" id="GO:0008137">
    <property type="term" value="F:NADH dehydrogenase (ubiquinone) activity"/>
    <property type="evidence" value="ECO:0007669"/>
    <property type="project" value="InterPro"/>
</dbReference>
<feature type="transmembrane region" description="Helical" evidence="7">
    <location>
        <begin position="265"/>
        <end position="282"/>
    </location>
</feature>
<feature type="transmembrane region" description="Helical" evidence="7">
    <location>
        <begin position="417"/>
        <end position="438"/>
    </location>
</feature>
<feature type="transmembrane region" description="Helical" evidence="7">
    <location>
        <begin position="338"/>
        <end position="362"/>
    </location>
</feature>
<comment type="catalytic activity">
    <reaction evidence="7">
        <text>a plastoquinone + NADH + (n+1) H(+)(in) = a plastoquinol + NAD(+) + n H(+)(out)</text>
        <dbReference type="Rhea" id="RHEA:42608"/>
        <dbReference type="Rhea" id="RHEA-COMP:9561"/>
        <dbReference type="Rhea" id="RHEA-COMP:9562"/>
        <dbReference type="ChEBI" id="CHEBI:15378"/>
        <dbReference type="ChEBI" id="CHEBI:17757"/>
        <dbReference type="ChEBI" id="CHEBI:57540"/>
        <dbReference type="ChEBI" id="CHEBI:57945"/>
        <dbReference type="ChEBI" id="CHEBI:62192"/>
    </reaction>
</comment>
<name>C0JWY8_9CHLO</name>
<dbReference type="Pfam" id="PF00361">
    <property type="entry name" value="Proton_antipo_M"/>
    <property type="match status" value="1"/>
</dbReference>
<feature type="transmembrane region" description="Helical" evidence="7">
    <location>
        <begin position="383"/>
        <end position="405"/>
    </location>
</feature>
<evidence type="ECO:0000256" key="5">
    <source>
        <dbReference type="ARBA" id="ARBA00023027"/>
    </source>
</evidence>
<feature type="transmembrane region" description="Helical" evidence="7">
    <location>
        <begin position="172"/>
        <end position="193"/>
    </location>
</feature>
<evidence type="ECO:0000256" key="6">
    <source>
        <dbReference type="ARBA" id="ARBA00023136"/>
    </source>
</evidence>
<dbReference type="NCBIfam" id="TIGR01770">
    <property type="entry name" value="NDH_I_N"/>
    <property type="match status" value="1"/>
</dbReference>
<geneLocation type="chloroplast" evidence="9"/>
<sequence>MDFRDLILSLRAEIIFPEILLLISLLITVFLDLLFDKGSFRNIYQWLPFIGILASFTALVFQWEEGLNGSFQDQQISFLGSLRGDELGILFRGFIALSGFFSLLLSSEYIEKSGTAKLEFYSLFVSAILGGMFLAGANDLITLFVSLETLGLSSYLLTGYMKRDIRSNEAGLKYLLIGAASSAILLYGISWLYGISGGHLEFHSLLASCLAFNLTSSVSCWVAFFFITVGLAFKLSAAPFHQWTPDVYQGAPTPMVAFLSVTSKAAGLALTTRFLTLIFPYLDPEWHFFFEILACLSMGIGNLVALTQTSFKRMLGYSSVGQAGYLMIGLITGEEEGYASLLIYLFVYLLMNLGAFSGAILFGLRTGTDQIKDFSGLYKKDPALAAGLSVALLSLGGIPPLAGFFGKIYIFWAGWKAGYFFLITFALVTSVISIYYYLRVVKIMFVKDSLSLINYPISFFPKKPIEFGMSFCTFGSLFVGIFLNPILEGVERSLEVTPYLQNSFDYVQTLSF</sequence>
<dbReference type="PANTHER" id="PTHR22773">
    <property type="entry name" value="NADH DEHYDROGENASE"/>
    <property type="match status" value="1"/>
</dbReference>
<dbReference type="AlphaFoldDB" id="C0JWY8"/>
<comment type="similarity">
    <text evidence="7">Belongs to the complex I subunit 2 family.</text>
</comment>
<feature type="transmembrane region" description="Helical" evidence="7">
    <location>
        <begin position="87"/>
        <end position="106"/>
    </location>
</feature>
<keyword evidence="7" id="KW-0813">Transport</keyword>
<evidence type="ECO:0000256" key="4">
    <source>
        <dbReference type="ARBA" id="ARBA00022989"/>
    </source>
</evidence>
<dbReference type="InterPro" id="IPR001750">
    <property type="entry name" value="ND/Mrp_TM"/>
</dbReference>
<feature type="transmembrane region" description="Helical" evidence="7">
    <location>
        <begin position="14"/>
        <end position="34"/>
    </location>
</feature>
<keyword evidence="7" id="KW-0618">Plastoquinone</keyword>
<feature type="transmembrane region" description="Helical" evidence="7">
    <location>
        <begin position="118"/>
        <end position="135"/>
    </location>
</feature>
<dbReference type="HAMAP" id="MF_00445">
    <property type="entry name" value="NDH1_NuoN_1"/>
    <property type="match status" value="1"/>
</dbReference>
<keyword evidence="9" id="KW-0934">Plastid</keyword>
<keyword evidence="5 7" id="KW-0520">NAD</keyword>
<keyword evidence="7" id="KW-0793">Thylakoid</keyword>
<feature type="transmembrane region" description="Helical" evidence="7">
    <location>
        <begin position="467"/>
        <end position="487"/>
    </location>
</feature>
<dbReference type="GO" id="GO:0019684">
    <property type="term" value="P:photosynthesis, light reaction"/>
    <property type="evidence" value="ECO:0007669"/>
    <property type="project" value="UniProtKB-UniRule"/>
</dbReference>
<evidence type="ECO:0000256" key="2">
    <source>
        <dbReference type="ARBA" id="ARBA00022692"/>
    </source>
</evidence>
<keyword evidence="9" id="KW-0150">Chloroplast</keyword>